<name>A0A1W5ZYX4_9BACI</name>
<dbReference type="GO" id="GO:0019546">
    <property type="term" value="P:L-arginine deiminase pathway"/>
    <property type="evidence" value="ECO:0007669"/>
    <property type="project" value="TreeGrafter"/>
</dbReference>
<reference evidence="1 2" key="1">
    <citation type="submission" date="2017-04" db="EMBL/GenBank/DDBJ databases">
        <title>The whole genome sequencing and assembly of Halobacillus mangrovi strain.</title>
        <authorList>
            <person name="Lee S.-J."/>
            <person name="Park M.-K."/>
            <person name="Kim J.-Y."/>
            <person name="Lee Y.-J."/>
            <person name="Yi H."/>
            <person name="Bahn Y.-S."/>
            <person name="Kim J.F."/>
            <person name="Lee D.-W."/>
        </authorList>
    </citation>
    <scope>NUCLEOTIDE SEQUENCE [LARGE SCALE GENOMIC DNA]</scope>
    <source>
        <strain evidence="1 2">KTB 131</strain>
    </source>
</reference>
<dbReference type="Gene3D" id="3.75.10.10">
    <property type="entry name" value="L-arginine/glycine Amidinotransferase, Chain A"/>
    <property type="match status" value="1"/>
</dbReference>
<dbReference type="AlphaFoldDB" id="A0A1W5ZYX4"/>
<protein>
    <recommendedName>
        <fullName evidence="3">N-dimethylarginine dimethylaminohydrolase</fullName>
    </recommendedName>
</protein>
<dbReference type="PANTHER" id="PTHR47271:SF2">
    <property type="entry name" value="ARGININE DEIMINASE"/>
    <property type="match status" value="1"/>
</dbReference>
<organism evidence="1 2">
    <name type="scientific">Halobacillus mangrovi</name>
    <dbReference type="NCBI Taxonomy" id="402384"/>
    <lineage>
        <taxon>Bacteria</taxon>
        <taxon>Bacillati</taxon>
        <taxon>Bacillota</taxon>
        <taxon>Bacilli</taxon>
        <taxon>Bacillales</taxon>
        <taxon>Bacillaceae</taxon>
        <taxon>Halobacillus</taxon>
    </lineage>
</organism>
<dbReference type="Proteomes" id="UP000192527">
    <property type="component" value="Chromosome"/>
</dbReference>
<evidence type="ECO:0000313" key="2">
    <source>
        <dbReference type="Proteomes" id="UP000192527"/>
    </source>
</evidence>
<gene>
    <name evidence="1" type="ORF">HM131_17215</name>
</gene>
<dbReference type="STRING" id="402384.HM131_17215"/>
<evidence type="ECO:0008006" key="3">
    <source>
        <dbReference type="Google" id="ProtNLM"/>
    </source>
</evidence>
<dbReference type="Pfam" id="PF19420">
    <property type="entry name" value="DDAH_eukar"/>
    <property type="match status" value="1"/>
</dbReference>
<dbReference type="SUPFAM" id="SSF55909">
    <property type="entry name" value="Pentein"/>
    <property type="match status" value="1"/>
</dbReference>
<dbReference type="OrthoDB" id="9814070at2"/>
<dbReference type="PANTHER" id="PTHR47271">
    <property type="entry name" value="ARGININE DEIMINASE"/>
    <property type="match status" value="1"/>
</dbReference>
<accession>A0A1W5ZYX4</accession>
<dbReference type="GO" id="GO:0016990">
    <property type="term" value="F:arginine deiminase activity"/>
    <property type="evidence" value="ECO:0007669"/>
    <property type="project" value="TreeGrafter"/>
</dbReference>
<evidence type="ECO:0000313" key="1">
    <source>
        <dbReference type="EMBL" id="ARI78469.1"/>
    </source>
</evidence>
<keyword evidence="2" id="KW-1185">Reference proteome</keyword>
<sequence>MKGIAAENSIHCETEYSVLKRVIVVKPAFMKINEVINETQKHYEGTNIDIPLAIHQHKTFVNTLKEHHVDVCELPTEPDLPEQVFTRDIAFTIYDQLFIASMGEEVRQNETEILKSWLQKYGLPFHEGFSDSIEGGDVVIDGTTIWVGKSGRTSYSAIEELQSRLPSHKIEPLSLTEDILHLDCVFNIINDDTALLYPPAFTSEDLRKIKSQFHIINVTEDEKFHMGPNVLSIGNKKIISLSQNKRLNGEIESQGFQVIPVDFSEIIKSGGAFRCCTLPLQRQ</sequence>
<dbReference type="EMBL" id="CP020772">
    <property type="protein sequence ID" value="ARI78469.1"/>
    <property type="molecule type" value="Genomic_DNA"/>
</dbReference>
<proteinExistence type="predicted"/>
<dbReference type="KEGG" id="hmn:HM131_17215"/>
<dbReference type="RefSeq" id="WP_085030928.1">
    <property type="nucleotide sequence ID" value="NZ_CP020772.1"/>
</dbReference>